<reference evidence="1 2" key="1">
    <citation type="journal article" date="2018" name="Front. Plant Sci.">
        <title>Red Clover (Trifolium pratense) and Zigzag Clover (T. medium) - A Picture of Genomic Similarities and Differences.</title>
        <authorList>
            <person name="Dluhosova J."/>
            <person name="Istvanek J."/>
            <person name="Nedelnik J."/>
            <person name="Repkova J."/>
        </authorList>
    </citation>
    <scope>NUCLEOTIDE SEQUENCE [LARGE SCALE GENOMIC DNA]</scope>
    <source>
        <strain evidence="2">cv. 10/8</strain>
        <tissue evidence="1">Leaf</tissue>
    </source>
</reference>
<keyword evidence="2" id="KW-1185">Reference proteome</keyword>
<dbReference type="Proteomes" id="UP000265520">
    <property type="component" value="Unassembled WGS sequence"/>
</dbReference>
<comment type="caution">
    <text evidence="1">The sequence shown here is derived from an EMBL/GenBank/DDBJ whole genome shotgun (WGS) entry which is preliminary data.</text>
</comment>
<dbReference type="EMBL" id="LXQA010299867">
    <property type="protein sequence ID" value="MCI42075.1"/>
    <property type="molecule type" value="Genomic_DNA"/>
</dbReference>
<organism evidence="1 2">
    <name type="scientific">Trifolium medium</name>
    <dbReference type="NCBI Taxonomy" id="97028"/>
    <lineage>
        <taxon>Eukaryota</taxon>
        <taxon>Viridiplantae</taxon>
        <taxon>Streptophyta</taxon>
        <taxon>Embryophyta</taxon>
        <taxon>Tracheophyta</taxon>
        <taxon>Spermatophyta</taxon>
        <taxon>Magnoliopsida</taxon>
        <taxon>eudicotyledons</taxon>
        <taxon>Gunneridae</taxon>
        <taxon>Pentapetalae</taxon>
        <taxon>rosids</taxon>
        <taxon>fabids</taxon>
        <taxon>Fabales</taxon>
        <taxon>Fabaceae</taxon>
        <taxon>Papilionoideae</taxon>
        <taxon>50 kb inversion clade</taxon>
        <taxon>NPAAA clade</taxon>
        <taxon>Hologalegina</taxon>
        <taxon>IRL clade</taxon>
        <taxon>Trifolieae</taxon>
        <taxon>Trifolium</taxon>
    </lineage>
</organism>
<evidence type="ECO:0000313" key="1">
    <source>
        <dbReference type="EMBL" id="MCI42075.1"/>
    </source>
</evidence>
<sequence length="60" mass="7143">TGAPQVVMLEHEYDDLKSCRGRKCRADKCFRGFPEGFFMSRRNAIGDCRRRWLYVFEHLS</sequence>
<feature type="non-terminal residue" evidence="1">
    <location>
        <position position="1"/>
    </location>
</feature>
<protein>
    <submittedName>
        <fullName evidence="1">Uncharacterized protein</fullName>
    </submittedName>
</protein>
<accession>A0A392S2G5</accession>
<evidence type="ECO:0000313" key="2">
    <source>
        <dbReference type="Proteomes" id="UP000265520"/>
    </source>
</evidence>
<dbReference type="AlphaFoldDB" id="A0A392S2G5"/>
<proteinExistence type="predicted"/>
<name>A0A392S2G5_9FABA</name>